<gene>
    <name evidence="1" type="ORF">F888_00942</name>
    <name evidence="2" type="ORF">GCM10007354_23200</name>
</gene>
<dbReference type="Proteomes" id="UP000652691">
    <property type="component" value="Unassembled WGS sequence"/>
</dbReference>
<protein>
    <submittedName>
        <fullName evidence="1">Uncharacterized protein</fullName>
    </submittedName>
</protein>
<evidence type="ECO:0000313" key="2">
    <source>
        <dbReference type="EMBL" id="GGH38233.1"/>
    </source>
</evidence>
<dbReference type="EMBL" id="APSA01000003">
    <property type="protein sequence ID" value="ENX40295.1"/>
    <property type="molecule type" value="Genomic_DNA"/>
</dbReference>
<proteinExistence type="predicted"/>
<accession>N9MK50</accession>
<comment type="caution">
    <text evidence="1">The sequence shown here is derived from an EMBL/GenBank/DDBJ whole genome shotgun (WGS) entry which is preliminary data.</text>
</comment>
<keyword evidence="3" id="KW-1185">Reference proteome</keyword>
<reference evidence="2" key="3">
    <citation type="submission" date="2024-03" db="EMBL/GenBank/DDBJ databases">
        <authorList>
            <person name="Sun Q."/>
            <person name="Sedlacek I."/>
        </authorList>
    </citation>
    <scope>NUCLEOTIDE SEQUENCE</scope>
    <source>
        <strain evidence="2">CCM 8635</strain>
    </source>
</reference>
<evidence type="ECO:0000313" key="4">
    <source>
        <dbReference type="Proteomes" id="UP000652691"/>
    </source>
</evidence>
<reference evidence="1 3" key="1">
    <citation type="submission" date="2013-02" db="EMBL/GenBank/DDBJ databases">
        <title>The Genome Sequence of Acinetobacter sp. NIPH 3623.</title>
        <authorList>
            <consortium name="The Broad Institute Genome Sequencing Platform"/>
            <consortium name="The Broad Institute Genome Sequencing Center for Infectious Disease"/>
            <person name="Cerqueira G."/>
            <person name="Feldgarden M."/>
            <person name="Courvalin P."/>
            <person name="Perichon B."/>
            <person name="Grillot-Courvalin C."/>
            <person name="Clermont D."/>
            <person name="Rocha E."/>
            <person name="Yoon E.-J."/>
            <person name="Nemec A."/>
            <person name="Walker B."/>
            <person name="Young S.K."/>
            <person name="Zeng Q."/>
            <person name="Gargeya S."/>
            <person name="Fitzgerald M."/>
            <person name="Haas B."/>
            <person name="Abouelleil A."/>
            <person name="Alvarado L."/>
            <person name="Arachchi H.M."/>
            <person name="Berlin A.M."/>
            <person name="Chapman S.B."/>
            <person name="Dewar J."/>
            <person name="Goldberg J."/>
            <person name="Griggs A."/>
            <person name="Gujja S."/>
            <person name="Hansen M."/>
            <person name="Howarth C."/>
            <person name="Imamovic A."/>
            <person name="Larimer J."/>
            <person name="McCowan C."/>
            <person name="Murphy C."/>
            <person name="Neiman D."/>
            <person name="Pearson M."/>
            <person name="Priest M."/>
            <person name="Roberts A."/>
            <person name="Saif S."/>
            <person name="Shea T."/>
            <person name="Sisk P."/>
            <person name="Sykes S."/>
            <person name="Wortman J."/>
            <person name="Nusbaum C."/>
            <person name="Birren B."/>
        </authorList>
    </citation>
    <scope>NUCLEOTIDE SEQUENCE [LARGE SCALE GENOMIC DNA]</scope>
    <source>
        <strain evidence="1 3">NIPH 3623</strain>
    </source>
</reference>
<dbReference type="HOGENOM" id="CLU_136023_0_0_6"/>
<name>N9RNN0_9GAMM</name>
<accession>N9RNN0</accession>
<organism evidence="1 3">
    <name type="scientific">Acinetobacter courvalinii</name>
    <dbReference type="NCBI Taxonomy" id="280147"/>
    <lineage>
        <taxon>Bacteria</taxon>
        <taxon>Pseudomonadati</taxon>
        <taxon>Pseudomonadota</taxon>
        <taxon>Gammaproteobacteria</taxon>
        <taxon>Moraxellales</taxon>
        <taxon>Moraxellaceae</taxon>
        <taxon>Acinetobacter</taxon>
    </lineage>
</organism>
<evidence type="ECO:0000313" key="3">
    <source>
        <dbReference type="Proteomes" id="UP000013200"/>
    </source>
</evidence>
<dbReference type="RefSeq" id="WP_005227404.1">
    <property type="nucleotide sequence ID" value="NZ_BMDA01000002.1"/>
</dbReference>
<evidence type="ECO:0000313" key="1">
    <source>
        <dbReference type="EMBL" id="ENX40295.1"/>
    </source>
</evidence>
<dbReference type="GeneID" id="80104897"/>
<sequence length="171" mass="19759">MSLLSPQMNKFLLMRSEVAIPSTLELKLLKGFYEHSDVIVFDFYKARLKYWDYEIIISRYGDLTGFEANTNRIHLDDYINTENFTISEVINIGFSLVQFIQNLWNHLRDDECTIILSSDLKSEFGSNASITFHKKRPNQILVDCLDDCPQAVFICNNSDSLQSISDALKIM</sequence>
<dbReference type="AlphaFoldDB" id="N9RNN0"/>
<dbReference type="EMBL" id="BMDA01000002">
    <property type="protein sequence ID" value="GGH38233.1"/>
    <property type="molecule type" value="Genomic_DNA"/>
</dbReference>
<reference evidence="2 4" key="2">
    <citation type="journal article" date="2014" name="Int. J. Syst. Evol. Microbiol.">
        <title>Complete genome sequence of Corynebacterium casei LMG S-19264T (=DSM 44701T), isolated from a smear-ripened cheese.</title>
        <authorList>
            <consortium name="US DOE Joint Genome Institute (JGI-PGF)"/>
            <person name="Walter F."/>
            <person name="Albersmeier A."/>
            <person name="Kalinowski J."/>
            <person name="Ruckert C."/>
        </authorList>
    </citation>
    <scope>NUCLEOTIDE SEQUENCE [LARGE SCALE GENOMIC DNA]</scope>
    <source>
        <strain evidence="2 4">CCM 8635</strain>
    </source>
</reference>
<dbReference type="Proteomes" id="UP000013200">
    <property type="component" value="Unassembled WGS sequence"/>
</dbReference>